<reference evidence="2 3" key="1">
    <citation type="journal article" date="2019" name="Emerg. Microbes Infect.">
        <title>Comprehensive subspecies identification of 175 nontuberculous mycobacteria species based on 7547 genomic profiles.</title>
        <authorList>
            <person name="Matsumoto Y."/>
            <person name="Kinjo T."/>
            <person name="Motooka D."/>
            <person name="Nabeya D."/>
            <person name="Jung N."/>
            <person name="Uechi K."/>
            <person name="Horii T."/>
            <person name="Iida T."/>
            <person name="Fujita J."/>
            <person name="Nakamura S."/>
        </authorList>
    </citation>
    <scope>NUCLEOTIDE SEQUENCE [LARGE SCALE GENOMIC DNA]</scope>
    <source>
        <strain evidence="2 3">JCM 15657</strain>
    </source>
</reference>
<dbReference type="AlphaFoldDB" id="A0A7I7NE37"/>
<evidence type="ECO:0000313" key="3">
    <source>
        <dbReference type="Proteomes" id="UP000466396"/>
    </source>
</evidence>
<keyword evidence="3" id="KW-1185">Reference proteome</keyword>
<protein>
    <submittedName>
        <fullName evidence="2">Uncharacterized protein</fullName>
    </submittedName>
</protein>
<gene>
    <name evidence="2" type="ORF">MLAC_00680</name>
</gene>
<dbReference type="EMBL" id="AP022581">
    <property type="protein sequence ID" value="BBX94774.1"/>
    <property type="molecule type" value="Genomic_DNA"/>
</dbReference>
<accession>A0A7I7NE37</accession>
<dbReference type="Proteomes" id="UP000466396">
    <property type="component" value="Chromosome"/>
</dbReference>
<feature type="region of interest" description="Disordered" evidence="1">
    <location>
        <begin position="77"/>
        <end position="100"/>
    </location>
</feature>
<proteinExistence type="predicted"/>
<dbReference type="KEGG" id="mlj:MLAC_00680"/>
<evidence type="ECO:0000256" key="1">
    <source>
        <dbReference type="SAM" id="MobiDB-lite"/>
    </source>
</evidence>
<name>A0A7I7NE37_9MYCO</name>
<sequence>MPALTAEPIRAKSFEAVAKMSGATSTNDIDHPWCYRVPAMMGRNAGKGAHIEKLEPAAKCSPGQPFRGGAHEALGVDSIPAGMHPNDLGDDVGASLSGLR</sequence>
<evidence type="ECO:0000313" key="2">
    <source>
        <dbReference type="EMBL" id="BBX94774.1"/>
    </source>
</evidence>
<organism evidence="2 3">
    <name type="scientific">Mycobacterium lacus</name>
    <dbReference type="NCBI Taxonomy" id="169765"/>
    <lineage>
        <taxon>Bacteria</taxon>
        <taxon>Bacillati</taxon>
        <taxon>Actinomycetota</taxon>
        <taxon>Actinomycetes</taxon>
        <taxon>Mycobacteriales</taxon>
        <taxon>Mycobacteriaceae</taxon>
        <taxon>Mycobacterium</taxon>
    </lineage>
</organism>